<reference evidence="2" key="2">
    <citation type="submission" date="2023-06" db="EMBL/GenBank/DDBJ databases">
        <authorList>
            <consortium name="Lawrence Berkeley National Laboratory"/>
            <person name="Haridas S."/>
            <person name="Hensen N."/>
            <person name="Bonometti L."/>
            <person name="Westerberg I."/>
            <person name="Brannstrom I.O."/>
            <person name="Guillou S."/>
            <person name="Cros-Aarteil S."/>
            <person name="Calhoun S."/>
            <person name="Kuo A."/>
            <person name="Mondo S."/>
            <person name="Pangilinan J."/>
            <person name="Riley R."/>
            <person name="Labutti K."/>
            <person name="Andreopoulos B."/>
            <person name="Lipzen A."/>
            <person name="Chen C."/>
            <person name="Yanf M."/>
            <person name="Daum C."/>
            <person name="Ng V."/>
            <person name="Clum A."/>
            <person name="Steindorff A."/>
            <person name="Ohm R."/>
            <person name="Martin F."/>
            <person name="Silar P."/>
            <person name="Natvig D."/>
            <person name="Lalanne C."/>
            <person name="Gautier V."/>
            <person name="Ament-Velasquez S.L."/>
            <person name="Kruys A."/>
            <person name="Hutchinson M.I."/>
            <person name="Powell A.J."/>
            <person name="Barry K."/>
            <person name="Miller A.N."/>
            <person name="Grigoriev I.V."/>
            <person name="Debuchy R."/>
            <person name="Gladieux P."/>
            <person name="Thoren M.H."/>
            <person name="Johannesson H."/>
        </authorList>
    </citation>
    <scope>NUCLEOTIDE SEQUENCE</scope>
    <source>
        <strain evidence="2">CBS 955.72</strain>
    </source>
</reference>
<dbReference type="EMBL" id="JAUIQD010000004">
    <property type="protein sequence ID" value="KAK3354017.1"/>
    <property type="molecule type" value="Genomic_DNA"/>
</dbReference>
<evidence type="ECO:0000313" key="3">
    <source>
        <dbReference type="Proteomes" id="UP001275084"/>
    </source>
</evidence>
<dbReference type="AlphaFoldDB" id="A0AAJ0HJS4"/>
<reference evidence="2" key="1">
    <citation type="journal article" date="2023" name="Mol. Phylogenet. Evol.">
        <title>Genome-scale phylogeny and comparative genomics of the fungal order Sordariales.</title>
        <authorList>
            <person name="Hensen N."/>
            <person name="Bonometti L."/>
            <person name="Westerberg I."/>
            <person name="Brannstrom I.O."/>
            <person name="Guillou S."/>
            <person name="Cros-Aarteil S."/>
            <person name="Calhoun S."/>
            <person name="Haridas S."/>
            <person name="Kuo A."/>
            <person name="Mondo S."/>
            <person name="Pangilinan J."/>
            <person name="Riley R."/>
            <person name="LaButti K."/>
            <person name="Andreopoulos B."/>
            <person name="Lipzen A."/>
            <person name="Chen C."/>
            <person name="Yan M."/>
            <person name="Daum C."/>
            <person name="Ng V."/>
            <person name="Clum A."/>
            <person name="Steindorff A."/>
            <person name="Ohm R.A."/>
            <person name="Martin F."/>
            <person name="Silar P."/>
            <person name="Natvig D.O."/>
            <person name="Lalanne C."/>
            <person name="Gautier V."/>
            <person name="Ament-Velasquez S.L."/>
            <person name="Kruys A."/>
            <person name="Hutchinson M.I."/>
            <person name="Powell A.J."/>
            <person name="Barry K."/>
            <person name="Miller A.N."/>
            <person name="Grigoriev I.V."/>
            <person name="Debuchy R."/>
            <person name="Gladieux P."/>
            <person name="Hiltunen Thoren M."/>
            <person name="Johannesson H."/>
        </authorList>
    </citation>
    <scope>NUCLEOTIDE SEQUENCE</scope>
    <source>
        <strain evidence="2">CBS 955.72</strain>
    </source>
</reference>
<comment type="caution">
    <text evidence="2">The sequence shown here is derived from an EMBL/GenBank/DDBJ whole genome shotgun (WGS) entry which is preliminary data.</text>
</comment>
<dbReference type="CDD" id="cd20273">
    <property type="entry name" value="Complex1_LYR_unchar"/>
    <property type="match status" value="1"/>
</dbReference>
<feature type="domain" description="LYR motif-containing protein Cup1-like N-terminal" evidence="1">
    <location>
        <begin position="16"/>
        <end position="97"/>
    </location>
</feature>
<name>A0AAJ0HJS4_9PEZI</name>
<evidence type="ECO:0000313" key="2">
    <source>
        <dbReference type="EMBL" id="KAK3354017.1"/>
    </source>
</evidence>
<protein>
    <recommendedName>
        <fullName evidence="1">LYR motif-containing protein Cup1-like N-terminal domain-containing protein</fullName>
    </recommendedName>
</protein>
<proteinExistence type="predicted"/>
<evidence type="ECO:0000259" key="1">
    <source>
        <dbReference type="Pfam" id="PF20263"/>
    </source>
</evidence>
<feature type="non-terminal residue" evidence="2">
    <location>
        <position position="342"/>
    </location>
</feature>
<accession>A0AAJ0HJS4</accession>
<gene>
    <name evidence="2" type="ORF">B0T25DRAFT_416836</name>
</gene>
<dbReference type="Pfam" id="PF20263">
    <property type="entry name" value="LYRM2-like"/>
    <property type="match status" value="1"/>
</dbReference>
<dbReference type="Proteomes" id="UP001275084">
    <property type="component" value="Unassembled WGS sequence"/>
</dbReference>
<organism evidence="2 3">
    <name type="scientific">Lasiosphaeria hispida</name>
    <dbReference type="NCBI Taxonomy" id="260671"/>
    <lineage>
        <taxon>Eukaryota</taxon>
        <taxon>Fungi</taxon>
        <taxon>Dikarya</taxon>
        <taxon>Ascomycota</taxon>
        <taxon>Pezizomycotina</taxon>
        <taxon>Sordariomycetes</taxon>
        <taxon>Sordariomycetidae</taxon>
        <taxon>Sordariales</taxon>
        <taxon>Lasiosphaeriaceae</taxon>
        <taxon>Lasiosphaeria</taxon>
    </lineage>
</organism>
<dbReference type="InterPro" id="IPR046896">
    <property type="entry name" value="Cup1-like_N"/>
</dbReference>
<sequence>MSRPLRIAEPTRTLHIYRHLLRESSYLPVFARAFFDSRIKERFRHNGNDWKNVDTYKKKARHGLRYLRAVNNGDLPRMRRVILLAFGRTGRRRRDLMDDLLHGDAPKDSDALEAYTHEIENLIAGGRERDFLDSWDKEKLRTFAKSQASANLRDSPKADIALKQIMIEKHLPKENIWGMPPAKKLLRSKERKAWKVLADKVLPPLPTSEWETLRDLALGRVKDPAIQAPRRRPVAKNLYSRWKPPNPWNWHLYATQPVVAADRQASRRFKLLSGRVDDNTPTGDPHAIGSRRITPRTWQHLLFQIWTLTAKMEKNPSGKGWDITWGGKTFKPPMARADSELF</sequence>
<keyword evidence="3" id="KW-1185">Reference proteome</keyword>